<organism evidence="11 12">
    <name type="scientific">Mailhella massiliensis</name>
    <dbReference type="NCBI Taxonomy" id="1903261"/>
    <lineage>
        <taxon>Bacteria</taxon>
        <taxon>Pseudomonadati</taxon>
        <taxon>Thermodesulfobacteriota</taxon>
        <taxon>Desulfovibrionia</taxon>
        <taxon>Desulfovibrionales</taxon>
        <taxon>Desulfovibrionaceae</taxon>
        <taxon>Mailhella</taxon>
    </lineage>
</organism>
<protein>
    <submittedName>
        <fullName evidence="11">Amino acid ABC transporter permease</fullName>
    </submittedName>
</protein>
<dbReference type="EMBL" id="DYZA01000024">
    <property type="protein sequence ID" value="HJD96248.1"/>
    <property type="molecule type" value="Genomic_DNA"/>
</dbReference>
<dbReference type="GO" id="GO:0006865">
    <property type="term" value="P:amino acid transport"/>
    <property type="evidence" value="ECO:0007669"/>
    <property type="project" value="UniProtKB-KW"/>
</dbReference>
<dbReference type="PANTHER" id="PTHR30614">
    <property type="entry name" value="MEMBRANE COMPONENT OF AMINO ACID ABC TRANSPORTER"/>
    <property type="match status" value="1"/>
</dbReference>
<feature type="transmembrane region" description="Helical" evidence="9">
    <location>
        <begin position="20"/>
        <end position="42"/>
    </location>
</feature>
<dbReference type="Pfam" id="PF00528">
    <property type="entry name" value="BPD_transp_1"/>
    <property type="match status" value="1"/>
</dbReference>
<evidence type="ECO:0000313" key="11">
    <source>
        <dbReference type="EMBL" id="HJD96248.1"/>
    </source>
</evidence>
<keyword evidence="7 9" id="KW-1133">Transmembrane helix</keyword>
<dbReference type="InterPro" id="IPR043429">
    <property type="entry name" value="ArtM/GltK/GlnP/TcyL/YhdX-like"/>
</dbReference>
<reference evidence="11" key="1">
    <citation type="journal article" date="2021" name="PeerJ">
        <title>Extensive microbial diversity within the chicken gut microbiome revealed by metagenomics and culture.</title>
        <authorList>
            <person name="Gilroy R."/>
            <person name="Ravi A."/>
            <person name="Getino M."/>
            <person name="Pursley I."/>
            <person name="Horton D.L."/>
            <person name="Alikhan N.F."/>
            <person name="Baker D."/>
            <person name="Gharbi K."/>
            <person name="Hall N."/>
            <person name="Watson M."/>
            <person name="Adriaenssens E.M."/>
            <person name="Foster-Nyarko E."/>
            <person name="Jarju S."/>
            <person name="Secka A."/>
            <person name="Antonio M."/>
            <person name="Oren A."/>
            <person name="Chaudhuri R.R."/>
            <person name="La Ragione R."/>
            <person name="Hildebrand F."/>
            <person name="Pallen M.J."/>
        </authorList>
    </citation>
    <scope>NUCLEOTIDE SEQUENCE</scope>
    <source>
        <strain evidence="11">ChiGjej2B2-19336</strain>
    </source>
</reference>
<comment type="similarity">
    <text evidence="2">Belongs to the binding-protein-dependent transport system permease family. HisMQ subfamily.</text>
</comment>
<sequence length="224" mass="24310">MHILSTIIEAFPYILEGTLVTIVLVAGALSLGFCLGVPMAVVQVYAPRPAAMLVGFYVWFFRGVPVLLLLFLFYYGLFGLIGLDIGTIGASCIVLGMTSAAYQSQIFRGSILSLPSGQFKAGKALGLTKGQTIRHVILPQALRLSIPGWSNEYSILLKDSAMCFALGTPEIMARTHFVASRTYEHLPLYITAGLIYFAITMAGVTLLRRLEHKARIPGYNSAGM</sequence>
<dbReference type="PROSITE" id="PS50928">
    <property type="entry name" value="ABC_TM1"/>
    <property type="match status" value="1"/>
</dbReference>
<dbReference type="AlphaFoldDB" id="A0A921AU95"/>
<dbReference type="SUPFAM" id="SSF161098">
    <property type="entry name" value="MetI-like"/>
    <property type="match status" value="1"/>
</dbReference>
<feature type="transmembrane region" description="Helical" evidence="9">
    <location>
        <begin position="54"/>
        <end position="75"/>
    </location>
</feature>
<dbReference type="CDD" id="cd06261">
    <property type="entry name" value="TM_PBP2"/>
    <property type="match status" value="1"/>
</dbReference>
<keyword evidence="5 9" id="KW-0812">Transmembrane</keyword>
<accession>A0A921AU95</accession>
<evidence type="ECO:0000256" key="1">
    <source>
        <dbReference type="ARBA" id="ARBA00004429"/>
    </source>
</evidence>
<dbReference type="NCBIfam" id="TIGR01726">
    <property type="entry name" value="HEQRo_perm_3TM"/>
    <property type="match status" value="1"/>
</dbReference>
<feature type="domain" description="ABC transmembrane type-1" evidence="10">
    <location>
        <begin position="18"/>
        <end position="207"/>
    </location>
</feature>
<keyword evidence="8 9" id="KW-0472">Membrane</keyword>
<gene>
    <name evidence="11" type="ORF">K8W16_01190</name>
</gene>
<dbReference type="InterPro" id="IPR010065">
    <property type="entry name" value="AA_ABC_transptr_permease_3TM"/>
</dbReference>
<dbReference type="Gene3D" id="1.10.3720.10">
    <property type="entry name" value="MetI-like"/>
    <property type="match status" value="1"/>
</dbReference>
<evidence type="ECO:0000256" key="5">
    <source>
        <dbReference type="ARBA" id="ARBA00022692"/>
    </source>
</evidence>
<evidence type="ECO:0000256" key="9">
    <source>
        <dbReference type="RuleBase" id="RU363032"/>
    </source>
</evidence>
<reference evidence="11" key="2">
    <citation type="submission" date="2021-09" db="EMBL/GenBank/DDBJ databases">
        <authorList>
            <person name="Gilroy R."/>
        </authorList>
    </citation>
    <scope>NUCLEOTIDE SEQUENCE</scope>
    <source>
        <strain evidence="11">ChiGjej2B2-19336</strain>
    </source>
</reference>
<dbReference type="InterPro" id="IPR035906">
    <property type="entry name" value="MetI-like_sf"/>
</dbReference>
<name>A0A921AU95_9BACT</name>
<evidence type="ECO:0000256" key="4">
    <source>
        <dbReference type="ARBA" id="ARBA00022475"/>
    </source>
</evidence>
<keyword evidence="3 9" id="KW-0813">Transport</keyword>
<dbReference type="GO" id="GO:0043190">
    <property type="term" value="C:ATP-binding cassette (ABC) transporter complex"/>
    <property type="evidence" value="ECO:0007669"/>
    <property type="project" value="InterPro"/>
</dbReference>
<evidence type="ECO:0000256" key="7">
    <source>
        <dbReference type="ARBA" id="ARBA00022989"/>
    </source>
</evidence>
<dbReference type="InterPro" id="IPR000515">
    <property type="entry name" value="MetI-like"/>
</dbReference>
<feature type="transmembrane region" description="Helical" evidence="9">
    <location>
        <begin position="81"/>
        <end position="102"/>
    </location>
</feature>
<dbReference type="GO" id="GO:0022857">
    <property type="term" value="F:transmembrane transporter activity"/>
    <property type="evidence" value="ECO:0007669"/>
    <property type="project" value="InterPro"/>
</dbReference>
<comment type="subcellular location">
    <subcellularLocation>
        <location evidence="1">Cell inner membrane</location>
        <topology evidence="1">Multi-pass membrane protein</topology>
    </subcellularLocation>
    <subcellularLocation>
        <location evidence="9">Cell membrane</location>
        <topology evidence="9">Multi-pass membrane protein</topology>
    </subcellularLocation>
</comment>
<keyword evidence="6" id="KW-0029">Amino-acid transport</keyword>
<dbReference type="PANTHER" id="PTHR30614:SF0">
    <property type="entry name" value="L-CYSTINE TRANSPORT SYSTEM PERMEASE PROTEIN TCYL"/>
    <property type="match status" value="1"/>
</dbReference>
<evidence type="ECO:0000256" key="8">
    <source>
        <dbReference type="ARBA" id="ARBA00023136"/>
    </source>
</evidence>
<dbReference type="Proteomes" id="UP000698963">
    <property type="component" value="Unassembled WGS sequence"/>
</dbReference>
<evidence type="ECO:0000256" key="6">
    <source>
        <dbReference type="ARBA" id="ARBA00022970"/>
    </source>
</evidence>
<comment type="caution">
    <text evidence="11">The sequence shown here is derived from an EMBL/GenBank/DDBJ whole genome shotgun (WGS) entry which is preliminary data.</text>
</comment>
<proteinExistence type="inferred from homology"/>
<evidence type="ECO:0000259" key="10">
    <source>
        <dbReference type="PROSITE" id="PS50928"/>
    </source>
</evidence>
<dbReference type="RefSeq" id="WP_304120440.1">
    <property type="nucleotide sequence ID" value="NZ_DYZA01000024.1"/>
</dbReference>
<evidence type="ECO:0000313" key="12">
    <source>
        <dbReference type="Proteomes" id="UP000698963"/>
    </source>
</evidence>
<evidence type="ECO:0000256" key="3">
    <source>
        <dbReference type="ARBA" id="ARBA00022448"/>
    </source>
</evidence>
<keyword evidence="4" id="KW-1003">Cell membrane</keyword>
<evidence type="ECO:0000256" key="2">
    <source>
        <dbReference type="ARBA" id="ARBA00010072"/>
    </source>
</evidence>
<feature type="transmembrane region" description="Helical" evidence="9">
    <location>
        <begin position="186"/>
        <end position="207"/>
    </location>
</feature>